<keyword evidence="4" id="KW-1185">Reference proteome</keyword>
<evidence type="ECO:0000256" key="1">
    <source>
        <dbReference type="SAM" id="Coils"/>
    </source>
</evidence>
<dbReference type="Proteomes" id="UP000306552">
    <property type="component" value="Unassembled WGS sequence"/>
</dbReference>
<dbReference type="OrthoDB" id="1488700at2"/>
<name>A0A4U5TR48_9FLAO</name>
<accession>A0A4U5TR48</accession>
<feature type="domain" description="Peptidase S74" evidence="2">
    <location>
        <begin position="29"/>
        <end position="121"/>
    </location>
</feature>
<dbReference type="AlphaFoldDB" id="A0A4U5TR48"/>
<keyword evidence="1" id="KW-0175">Coiled coil</keyword>
<dbReference type="InterPro" id="IPR030392">
    <property type="entry name" value="S74_ICA"/>
</dbReference>
<comment type="caution">
    <text evidence="3">The sequence shown here is derived from an EMBL/GenBank/DDBJ whole genome shotgun (WGS) entry which is preliminary data.</text>
</comment>
<dbReference type="RefSeq" id="WP_138931656.1">
    <property type="nucleotide sequence ID" value="NZ_SWMU01000002.1"/>
</dbReference>
<protein>
    <recommendedName>
        <fullName evidence="2">Peptidase S74 domain-containing protein</fullName>
    </recommendedName>
</protein>
<organism evidence="3 4">
    <name type="scientific">Mesohalobacter halotolerans</name>
    <dbReference type="NCBI Taxonomy" id="1883405"/>
    <lineage>
        <taxon>Bacteria</taxon>
        <taxon>Pseudomonadati</taxon>
        <taxon>Bacteroidota</taxon>
        <taxon>Flavobacteriia</taxon>
        <taxon>Flavobacteriales</taxon>
        <taxon>Flavobacteriaceae</taxon>
        <taxon>Mesohalobacter</taxon>
    </lineage>
</organism>
<dbReference type="InterPro" id="IPR036388">
    <property type="entry name" value="WH-like_DNA-bd_sf"/>
</dbReference>
<gene>
    <name evidence="3" type="ORF">FCN74_05820</name>
</gene>
<dbReference type="EMBL" id="SWMU01000002">
    <property type="protein sequence ID" value="TKS56553.1"/>
    <property type="molecule type" value="Genomic_DNA"/>
</dbReference>
<feature type="coiled-coil region" evidence="1">
    <location>
        <begin position="107"/>
        <end position="148"/>
    </location>
</feature>
<reference evidence="3 4" key="1">
    <citation type="submission" date="2019-04" db="EMBL/GenBank/DDBJ databases">
        <title>Psychroflexus halotolerans sp. nov., isolated from a marine solar saltern.</title>
        <authorList>
            <person name="Feng X."/>
        </authorList>
    </citation>
    <scope>NUCLEOTIDE SEQUENCE [LARGE SCALE GENOMIC DNA]</scope>
    <source>
        <strain evidence="3 4">WDS2C27</strain>
    </source>
</reference>
<sequence length="149" mass="17181">MSTAFLRFSYENNNVSYINDFSGAYVQTSDRSLKENIRPAQANILDKLNQIKVVKYNYKRDKSKTEITGVIAQEIQEVFPEFVHQDEKSDKLGVNYAGLSLIAIQGIQELQLQIDKLKSENKNQQEQIDKLNSKIELLEQKIQNVIENN</sequence>
<evidence type="ECO:0000313" key="3">
    <source>
        <dbReference type="EMBL" id="TKS56553.1"/>
    </source>
</evidence>
<dbReference type="Gene3D" id="1.10.10.10">
    <property type="entry name" value="Winged helix-like DNA-binding domain superfamily/Winged helix DNA-binding domain"/>
    <property type="match status" value="1"/>
</dbReference>
<dbReference type="Pfam" id="PF13884">
    <property type="entry name" value="Peptidase_S74"/>
    <property type="match status" value="1"/>
</dbReference>
<proteinExistence type="predicted"/>
<dbReference type="PROSITE" id="PS51688">
    <property type="entry name" value="ICA"/>
    <property type="match status" value="1"/>
</dbReference>
<evidence type="ECO:0000313" key="4">
    <source>
        <dbReference type="Proteomes" id="UP000306552"/>
    </source>
</evidence>
<evidence type="ECO:0000259" key="2">
    <source>
        <dbReference type="PROSITE" id="PS51688"/>
    </source>
</evidence>